<dbReference type="AlphaFoldDB" id="A0A2H0C2C0"/>
<sequence>MPDKIIKPLENKANQPSILKIFFLVTLIATGVLLDKIFLKKSKDNSSILGKTQEIKLQTQEKIVKKVQESNLVKDSIKKIEEVGGVVLGKATDTVNKLASDAGSFVSSVIYDDSIGKVIDQVDKLPKDQQEKIKAQICK</sequence>
<keyword evidence="1" id="KW-0812">Transmembrane</keyword>
<dbReference type="Proteomes" id="UP000229699">
    <property type="component" value="Unassembled WGS sequence"/>
</dbReference>
<feature type="transmembrane region" description="Helical" evidence="1">
    <location>
        <begin position="18"/>
        <end position="39"/>
    </location>
</feature>
<evidence type="ECO:0000313" key="2">
    <source>
        <dbReference type="EMBL" id="PIP63520.1"/>
    </source>
</evidence>
<organism evidence="2 3">
    <name type="scientific">Candidatus Roizmanbacteria bacterium CG22_combo_CG10-13_8_21_14_all_34_12</name>
    <dbReference type="NCBI Taxonomy" id="1974860"/>
    <lineage>
        <taxon>Bacteria</taxon>
        <taxon>Candidatus Roizmaniibacteriota</taxon>
    </lineage>
</organism>
<evidence type="ECO:0000256" key="1">
    <source>
        <dbReference type="SAM" id="Phobius"/>
    </source>
</evidence>
<gene>
    <name evidence="2" type="ORF">COW97_02030</name>
</gene>
<reference evidence="2 3" key="1">
    <citation type="submission" date="2017-09" db="EMBL/GenBank/DDBJ databases">
        <title>Depth-based differentiation of microbial function through sediment-hosted aquifers and enrichment of novel symbionts in the deep terrestrial subsurface.</title>
        <authorList>
            <person name="Probst A.J."/>
            <person name="Ladd B."/>
            <person name="Jarett J.K."/>
            <person name="Geller-Mcgrath D.E."/>
            <person name="Sieber C.M."/>
            <person name="Emerson J.B."/>
            <person name="Anantharaman K."/>
            <person name="Thomas B.C."/>
            <person name="Malmstrom R."/>
            <person name="Stieglmeier M."/>
            <person name="Klingl A."/>
            <person name="Woyke T."/>
            <person name="Ryan C.M."/>
            <person name="Banfield J.F."/>
        </authorList>
    </citation>
    <scope>NUCLEOTIDE SEQUENCE [LARGE SCALE GENOMIC DNA]</scope>
    <source>
        <strain evidence="2">CG22_combo_CG10-13_8_21_14_all_34_12</strain>
    </source>
</reference>
<comment type="caution">
    <text evidence="2">The sequence shown here is derived from an EMBL/GenBank/DDBJ whole genome shotgun (WGS) entry which is preliminary data.</text>
</comment>
<keyword evidence="1" id="KW-0472">Membrane</keyword>
<dbReference type="EMBL" id="PCTC01000043">
    <property type="protein sequence ID" value="PIP63520.1"/>
    <property type="molecule type" value="Genomic_DNA"/>
</dbReference>
<evidence type="ECO:0000313" key="3">
    <source>
        <dbReference type="Proteomes" id="UP000229699"/>
    </source>
</evidence>
<protein>
    <submittedName>
        <fullName evidence="2">Uncharacterized protein</fullName>
    </submittedName>
</protein>
<accession>A0A2H0C2C0</accession>
<keyword evidence="1" id="KW-1133">Transmembrane helix</keyword>
<name>A0A2H0C2C0_9BACT</name>
<proteinExistence type="predicted"/>